<feature type="region of interest" description="Disordered" evidence="1">
    <location>
        <begin position="158"/>
        <end position="184"/>
    </location>
</feature>
<evidence type="ECO:0000313" key="3">
    <source>
        <dbReference type="Proteomes" id="UP001500213"/>
    </source>
</evidence>
<feature type="compositionally biased region" description="Basic and acidic residues" evidence="1">
    <location>
        <begin position="174"/>
        <end position="184"/>
    </location>
</feature>
<gene>
    <name evidence="2" type="ORF">GCM10022288_14130</name>
</gene>
<protein>
    <submittedName>
        <fullName evidence="2">Uncharacterized protein</fullName>
    </submittedName>
</protein>
<evidence type="ECO:0000313" key="2">
    <source>
        <dbReference type="EMBL" id="GAA4188121.1"/>
    </source>
</evidence>
<dbReference type="Proteomes" id="UP001500213">
    <property type="component" value="Unassembled WGS sequence"/>
</dbReference>
<evidence type="ECO:0000256" key="1">
    <source>
        <dbReference type="SAM" id="MobiDB-lite"/>
    </source>
</evidence>
<comment type="caution">
    <text evidence="2">The sequence shown here is derived from an EMBL/GenBank/DDBJ whole genome shotgun (WGS) entry which is preliminary data.</text>
</comment>
<reference evidence="3" key="1">
    <citation type="journal article" date="2019" name="Int. J. Syst. Evol. Microbiol.">
        <title>The Global Catalogue of Microorganisms (GCM) 10K type strain sequencing project: providing services to taxonomists for standard genome sequencing and annotation.</title>
        <authorList>
            <consortium name="The Broad Institute Genomics Platform"/>
            <consortium name="The Broad Institute Genome Sequencing Center for Infectious Disease"/>
            <person name="Wu L."/>
            <person name="Ma J."/>
        </authorList>
    </citation>
    <scope>NUCLEOTIDE SEQUENCE [LARGE SCALE GENOMIC DNA]</scope>
    <source>
        <strain evidence="3">JCM 17593</strain>
    </source>
</reference>
<proteinExistence type="predicted"/>
<feature type="region of interest" description="Disordered" evidence="1">
    <location>
        <begin position="107"/>
        <end position="140"/>
    </location>
</feature>
<sequence length="449" mass="46482">MADAEYGLLSGEPDEVESHAAKVAQVAEKIDAAVTALRKLQGLDGMQGKAIAKLSETAGKVADDIVKAKGRYVAAGAALAGYAPQLRQAKSDAHRAATQLEQLNGQLGTAKKRQSDAADAAQTASDDDAQQAQQQKSLADAHVEGLSSDIAKWQRAWHRAAQSKDDAGNSAADQVHDADQHDGLKDGWRDKISAAWHAVTSHVKDFLKSDLFDHLLSALDIVTQILGVVALVIAFIPGVDIADFGLGPVLLALTALDTAGHLAQDAAKGDGKAAIVDGVVGAVSIFGGGAVKVLAKNFVSVARPAAELAESGELTSGARGVWDVAEGTYESVSPLKSVLSKIGSRVTTFKTGLTSGAKLAKEIGADGVKDLKGAPFGWVVDGFKDPYAILGTSKETIEALSSSSLRASKMIPLSLAQGVVSAVKINEEREQVATALGLPENPFNSGAEE</sequence>
<name>A0ABP8AQI3_9MICO</name>
<feature type="compositionally biased region" description="Low complexity" evidence="1">
    <location>
        <begin position="117"/>
        <end position="140"/>
    </location>
</feature>
<dbReference type="EMBL" id="BAABBX010000010">
    <property type="protein sequence ID" value="GAA4188121.1"/>
    <property type="molecule type" value="Genomic_DNA"/>
</dbReference>
<organism evidence="2 3">
    <name type="scientific">Gryllotalpicola kribbensis</name>
    <dbReference type="NCBI Taxonomy" id="993084"/>
    <lineage>
        <taxon>Bacteria</taxon>
        <taxon>Bacillati</taxon>
        <taxon>Actinomycetota</taxon>
        <taxon>Actinomycetes</taxon>
        <taxon>Micrococcales</taxon>
        <taxon>Microbacteriaceae</taxon>
        <taxon>Gryllotalpicola</taxon>
    </lineage>
</organism>
<keyword evidence="3" id="KW-1185">Reference proteome</keyword>
<accession>A0ABP8AQI3</accession>
<dbReference type="RefSeq" id="WP_344775268.1">
    <property type="nucleotide sequence ID" value="NZ_BAABBX010000010.1"/>
</dbReference>